<dbReference type="SUPFAM" id="SSF143422">
    <property type="entry name" value="Transposase IS200-like"/>
    <property type="match status" value="1"/>
</dbReference>
<dbReference type="PANTHER" id="PTHR36966">
    <property type="entry name" value="REP-ASSOCIATED TYROSINE TRANSPOSASE"/>
    <property type="match status" value="1"/>
</dbReference>
<reference evidence="2" key="1">
    <citation type="submission" date="2008-06" db="EMBL/GenBank/DDBJ databases">
        <title>Complete sequence of Chlorobaculum parvum NCIB 8327.</title>
        <authorList>
            <consortium name="US DOE Joint Genome Institute"/>
            <person name="Lucas S."/>
            <person name="Copeland A."/>
            <person name="Lapidus A."/>
            <person name="Glavina del Rio T."/>
            <person name="Dalin E."/>
            <person name="Tice H."/>
            <person name="Bruce D."/>
            <person name="Goodwin L."/>
            <person name="Pitluck S."/>
            <person name="Schmutz J."/>
            <person name="Larimer F."/>
            <person name="Land M."/>
            <person name="Hauser L."/>
            <person name="Kyrpides N."/>
            <person name="Mikhailova N."/>
            <person name="Zhao F."/>
            <person name="Li T."/>
            <person name="Liu Z."/>
            <person name="Overmann J."/>
            <person name="Bryant D.A."/>
            <person name="Richardson P."/>
        </authorList>
    </citation>
    <scope>NUCLEOTIDE SEQUENCE [LARGE SCALE GENOMIC DNA]</scope>
    <source>
        <strain evidence="2">NCIB 8327</strain>
    </source>
</reference>
<dbReference type="KEGG" id="cpc:Cpar_1610"/>
<dbReference type="InterPro" id="IPR052715">
    <property type="entry name" value="RAYT_transposase"/>
</dbReference>
<evidence type="ECO:0000313" key="3">
    <source>
        <dbReference type="Proteomes" id="UP000008811"/>
    </source>
</evidence>
<dbReference type="GO" id="GO:0006313">
    <property type="term" value="P:DNA transposition"/>
    <property type="evidence" value="ECO:0007669"/>
    <property type="project" value="InterPro"/>
</dbReference>
<evidence type="ECO:0000259" key="1">
    <source>
        <dbReference type="SMART" id="SM01321"/>
    </source>
</evidence>
<feature type="domain" description="Transposase IS200-like" evidence="1">
    <location>
        <begin position="22"/>
        <end position="182"/>
    </location>
</feature>
<dbReference type="OrthoDB" id="9794403at2"/>
<dbReference type="SMART" id="SM01321">
    <property type="entry name" value="Y1_Tnp"/>
    <property type="match status" value="1"/>
</dbReference>
<dbReference type="RefSeq" id="WP_012502841.1">
    <property type="nucleotide sequence ID" value="NC_011027.1"/>
</dbReference>
<dbReference type="InterPro" id="IPR036515">
    <property type="entry name" value="Transposase_17_sf"/>
</dbReference>
<dbReference type="GO" id="GO:0004803">
    <property type="term" value="F:transposase activity"/>
    <property type="evidence" value="ECO:0007669"/>
    <property type="project" value="InterPro"/>
</dbReference>
<accession>B3QQ05</accession>
<dbReference type="HOGENOM" id="CLU_101329_0_0_10"/>
<dbReference type="AlphaFoldDB" id="B3QQ05"/>
<dbReference type="Gene3D" id="3.30.70.1290">
    <property type="entry name" value="Transposase IS200-like"/>
    <property type="match status" value="1"/>
</dbReference>
<name>B3QQ05_CHLP8</name>
<evidence type="ECO:0000313" key="2">
    <source>
        <dbReference type="EMBL" id="ACF12008.1"/>
    </source>
</evidence>
<proteinExistence type="predicted"/>
<gene>
    <name evidence="2" type="ordered locus">Cpar_1610</name>
</gene>
<protein>
    <recommendedName>
        <fullName evidence="1">Transposase IS200-like domain-containing protein</fullName>
    </recommendedName>
</protein>
<dbReference type="eggNOG" id="COG1943">
    <property type="taxonomic scope" value="Bacteria"/>
</dbReference>
<dbReference type="Proteomes" id="UP000008811">
    <property type="component" value="Chromosome"/>
</dbReference>
<keyword evidence="3" id="KW-1185">Reference proteome</keyword>
<dbReference type="GO" id="GO:0043565">
    <property type="term" value="F:sequence-specific DNA binding"/>
    <property type="evidence" value="ECO:0007669"/>
    <property type="project" value="TreeGrafter"/>
</dbReference>
<organism evidence="2 3">
    <name type="scientific">Chlorobaculum parvum (strain DSM 263 / NCIMB 8327)</name>
    <name type="common">Chlorobium vibrioforme subsp. thiosulfatophilum</name>
    <dbReference type="NCBI Taxonomy" id="517417"/>
    <lineage>
        <taxon>Bacteria</taxon>
        <taxon>Pseudomonadati</taxon>
        <taxon>Chlorobiota</taxon>
        <taxon>Chlorobiia</taxon>
        <taxon>Chlorobiales</taxon>
        <taxon>Chlorobiaceae</taxon>
        <taxon>Chlorobaculum</taxon>
    </lineage>
</organism>
<dbReference type="PANTHER" id="PTHR36966:SF1">
    <property type="entry name" value="REP-ASSOCIATED TYROSINE TRANSPOSASE"/>
    <property type="match status" value="1"/>
</dbReference>
<sequence>MTGKNENTGNRRSIRLRNYDYAQSGWYFVTICINERRCLFGNITDDVMQLNDAGAMTRRWFNELENKFSNLQCDEFVCMPNHIHFIVANTGKPEHQQTVGADLCVRPSPSESTQKGDPDISGSPLRNIVQWYKTMTTNEYIRGVKHNRWEAFSKRLWQRNYWEHVIRSEKDLCEIREYICNNPIRWSTDELYIPKR</sequence>
<dbReference type="EMBL" id="CP001099">
    <property type="protein sequence ID" value="ACF12008.1"/>
    <property type="molecule type" value="Genomic_DNA"/>
</dbReference>
<dbReference type="InterPro" id="IPR002686">
    <property type="entry name" value="Transposase_17"/>
</dbReference>